<evidence type="ECO:0000313" key="1">
    <source>
        <dbReference type="EMBL" id="KAL3878235.1"/>
    </source>
</evidence>
<name>A0ABD3WXJ9_SINWO</name>
<organism evidence="1 2">
    <name type="scientific">Sinanodonta woodiana</name>
    <name type="common">Chinese pond mussel</name>
    <name type="synonym">Anodonta woodiana</name>
    <dbReference type="NCBI Taxonomy" id="1069815"/>
    <lineage>
        <taxon>Eukaryota</taxon>
        <taxon>Metazoa</taxon>
        <taxon>Spiralia</taxon>
        <taxon>Lophotrochozoa</taxon>
        <taxon>Mollusca</taxon>
        <taxon>Bivalvia</taxon>
        <taxon>Autobranchia</taxon>
        <taxon>Heteroconchia</taxon>
        <taxon>Palaeoheterodonta</taxon>
        <taxon>Unionida</taxon>
        <taxon>Unionoidea</taxon>
        <taxon>Unionidae</taxon>
        <taxon>Unioninae</taxon>
        <taxon>Sinanodonta</taxon>
    </lineage>
</organism>
<dbReference type="Proteomes" id="UP001634394">
    <property type="component" value="Unassembled WGS sequence"/>
</dbReference>
<evidence type="ECO:0000313" key="2">
    <source>
        <dbReference type="Proteomes" id="UP001634394"/>
    </source>
</evidence>
<protein>
    <submittedName>
        <fullName evidence="1">Uncharacterized protein</fullName>
    </submittedName>
</protein>
<proteinExistence type="predicted"/>
<feature type="non-terminal residue" evidence="1">
    <location>
        <position position="54"/>
    </location>
</feature>
<gene>
    <name evidence="1" type="ORF">ACJMK2_030600</name>
</gene>
<comment type="caution">
    <text evidence="1">The sequence shown here is derived from an EMBL/GenBank/DDBJ whole genome shotgun (WGS) entry which is preliminary data.</text>
</comment>
<feature type="non-terminal residue" evidence="1">
    <location>
        <position position="1"/>
    </location>
</feature>
<keyword evidence="2" id="KW-1185">Reference proteome</keyword>
<reference evidence="1 2" key="1">
    <citation type="submission" date="2024-11" db="EMBL/GenBank/DDBJ databases">
        <title>Chromosome-level genome assembly of the freshwater bivalve Anodonta woodiana.</title>
        <authorList>
            <person name="Chen X."/>
        </authorList>
    </citation>
    <scope>NUCLEOTIDE SEQUENCE [LARGE SCALE GENOMIC DNA]</scope>
    <source>
        <strain evidence="1">MN2024</strain>
        <tissue evidence="1">Gills</tissue>
    </source>
</reference>
<dbReference type="EMBL" id="JBJQND010000004">
    <property type="protein sequence ID" value="KAL3878235.1"/>
    <property type="molecule type" value="Genomic_DNA"/>
</dbReference>
<dbReference type="AlphaFoldDB" id="A0ABD3WXJ9"/>
<accession>A0ABD3WXJ9</accession>
<sequence length="54" mass="6034">IRHALQVDTIIPSPSSDPDVCTDVTVWTMFSVTIFLAFVPKDVRQVGWDPDVSM</sequence>